<evidence type="ECO:0000313" key="2">
    <source>
        <dbReference type="Proteomes" id="UP001597187"/>
    </source>
</evidence>
<evidence type="ECO:0000313" key="1">
    <source>
        <dbReference type="EMBL" id="MFD1515665.1"/>
    </source>
</evidence>
<accession>A0ABD6B214</accession>
<comment type="caution">
    <text evidence="1">The sequence shown here is derived from an EMBL/GenBank/DDBJ whole genome shotgun (WGS) entry which is preliminary data.</text>
</comment>
<gene>
    <name evidence="1" type="ORF">ACFSBT_20495</name>
</gene>
<protein>
    <submittedName>
        <fullName evidence="1">Uncharacterized protein</fullName>
    </submittedName>
</protein>
<sequence length="177" mass="19022">MSAGTHDAIAGDIIEIEHTDDTSASTISWTLVGRTADTIEMSPNAETADRNLHGQFQLDKVVTSEAWEVTFSRDVTVPTASMEALGLYDSSNGEVRGHYDSRTGAATNEALQISVYENEQQRSSGSAKAQYGIDEYIIVVDSSELATDDFSTTEMVVHALTRPKRLDADGTLDGTGA</sequence>
<keyword evidence="2" id="KW-1185">Reference proteome</keyword>
<dbReference type="RefSeq" id="WP_250875572.1">
    <property type="nucleotide sequence ID" value="NZ_JALXFV010000008.1"/>
</dbReference>
<proteinExistence type="predicted"/>
<organism evidence="1 2">
    <name type="scientific">Halomarina rubra</name>
    <dbReference type="NCBI Taxonomy" id="2071873"/>
    <lineage>
        <taxon>Archaea</taxon>
        <taxon>Methanobacteriati</taxon>
        <taxon>Methanobacteriota</taxon>
        <taxon>Stenosarchaea group</taxon>
        <taxon>Halobacteria</taxon>
        <taxon>Halobacteriales</taxon>
        <taxon>Natronomonadaceae</taxon>
        <taxon>Halomarina</taxon>
    </lineage>
</organism>
<dbReference type="AlphaFoldDB" id="A0ABD6B214"/>
<reference evidence="1 2" key="1">
    <citation type="journal article" date="2019" name="Int. J. Syst. Evol. Microbiol.">
        <title>The Global Catalogue of Microorganisms (GCM) 10K type strain sequencing project: providing services to taxonomists for standard genome sequencing and annotation.</title>
        <authorList>
            <consortium name="The Broad Institute Genomics Platform"/>
            <consortium name="The Broad Institute Genome Sequencing Center for Infectious Disease"/>
            <person name="Wu L."/>
            <person name="Ma J."/>
        </authorList>
    </citation>
    <scope>NUCLEOTIDE SEQUENCE [LARGE SCALE GENOMIC DNA]</scope>
    <source>
        <strain evidence="1 2">CGMCC 1.12563</strain>
    </source>
</reference>
<dbReference type="Proteomes" id="UP001597187">
    <property type="component" value="Unassembled WGS sequence"/>
</dbReference>
<dbReference type="EMBL" id="JBHUDC010000008">
    <property type="protein sequence ID" value="MFD1515665.1"/>
    <property type="molecule type" value="Genomic_DNA"/>
</dbReference>
<name>A0ABD6B214_9EURY</name>